<sequence>MPGFETPVYPIYNINFQSRNLYQDTYVVFDQHYINPISNNGLNSYNYETIGDTLIENRKINIIGFAPPIETSISTLSGTLYIDQETKAIAKAHYNIYKDLRVETKHDFVYDSLHHLWYCSYSELFIKKTNNIKEIELFGGRFEVGTRKQKDIDSETDELYLIMKRYQKTLKLTARLILVKKEFPLKSQKPPLINHSIIGTPIAMKNLLQLKNSLTSCS</sequence>
<proteinExistence type="predicted"/>
<evidence type="ECO:0000313" key="1">
    <source>
        <dbReference type="EMBL" id="GAL00142.1"/>
    </source>
</evidence>
<accession>A0A090QXH1</accession>
<gene>
    <name evidence="1" type="ORF">JCM19314_396</name>
</gene>
<comment type="caution">
    <text evidence="1">The sequence shown here is derived from an EMBL/GenBank/DDBJ whole genome shotgun (WGS) entry which is preliminary data.</text>
</comment>
<evidence type="ECO:0000313" key="2">
    <source>
        <dbReference type="Proteomes" id="UP000029226"/>
    </source>
</evidence>
<dbReference type="EMBL" id="BBMM01000004">
    <property type="protein sequence ID" value="GAL00142.1"/>
    <property type="molecule type" value="Genomic_DNA"/>
</dbReference>
<name>A0A090QXH1_NONUL</name>
<dbReference type="AlphaFoldDB" id="A0A090QXH1"/>
<reference evidence="1 2" key="1">
    <citation type="journal article" date="2014" name="Genome Announc.">
        <title>Draft Genome Sequences of Marine Flavobacterium Nonlabens Strains NR17, NR24, NR27, NR32, NR33, and Ara13.</title>
        <authorList>
            <person name="Nakanishi M."/>
            <person name="Meirelles P."/>
            <person name="Suzuki R."/>
            <person name="Takatani N."/>
            <person name="Mino S."/>
            <person name="Suda W."/>
            <person name="Oshima K."/>
            <person name="Hattori M."/>
            <person name="Ohkuma M."/>
            <person name="Hosokawa M."/>
            <person name="Miyashita K."/>
            <person name="Thompson F.L."/>
            <person name="Niwa A."/>
            <person name="Sawabe T."/>
            <person name="Sawabe T."/>
        </authorList>
    </citation>
    <scope>NUCLEOTIDE SEQUENCE [LARGE SCALE GENOMIC DNA]</scope>
    <source>
        <strain evidence="2">JCM19314</strain>
    </source>
</reference>
<organism evidence="1 2">
    <name type="scientific">Nonlabens ulvanivorans</name>
    <name type="common">Persicivirga ulvanivorans</name>
    <dbReference type="NCBI Taxonomy" id="906888"/>
    <lineage>
        <taxon>Bacteria</taxon>
        <taxon>Pseudomonadati</taxon>
        <taxon>Bacteroidota</taxon>
        <taxon>Flavobacteriia</taxon>
        <taxon>Flavobacteriales</taxon>
        <taxon>Flavobacteriaceae</taxon>
        <taxon>Nonlabens</taxon>
    </lineage>
</organism>
<dbReference type="Proteomes" id="UP000029226">
    <property type="component" value="Unassembled WGS sequence"/>
</dbReference>
<protein>
    <submittedName>
        <fullName evidence="1">Uncharacterized protein</fullName>
    </submittedName>
</protein>